<keyword evidence="1" id="KW-0812">Transmembrane</keyword>
<protein>
    <submittedName>
        <fullName evidence="2">Uncharacterized protein</fullName>
    </submittedName>
</protein>
<evidence type="ECO:0000313" key="3">
    <source>
        <dbReference type="Proteomes" id="UP000722336"/>
    </source>
</evidence>
<reference evidence="2 3" key="1">
    <citation type="submission" date="2021-04" db="EMBL/GenBank/DDBJ databases">
        <authorList>
            <person name="Pira H."/>
            <person name="Risdian C."/>
            <person name="Wink J."/>
        </authorList>
    </citation>
    <scope>NUCLEOTIDE SEQUENCE [LARGE SCALE GENOMIC DNA]</scope>
    <source>
        <strain evidence="2 3">WHA3</strain>
    </source>
</reference>
<feature type="transmembrane region" description="Helical" evidence="1">
    <location>
        <begin position="12"/>
        <end position="31"/>
    </location>
</feature>
<dbReference type="EMBL" id="JAGSPA010000001">
    <property type="protein sequence ID" value="MBV7255657.1"/>
    <property type="molecule type" value="Genomic_DNA"/>
</dbReference>
<keyword evidence="1" id="KW-0472">Membrane</keyword>
<accession>A0ABS6SB66</accession>
<sequence>MSENTGGSRNIIIIIVVLIALAAIAYAMGLFNVDASGEVEMPDVEVEASMEGGELPDVQVETADIDVDGGDVDLDVDLPSVDIDPADDDGSANQ</sequence>
<dbReference type="RefSeq" id="WP_218444009.1">
    <property type="nucleotide sequence ID" value="NZ_JAGSPA010000001.1"/>
</dbReference>
<evidence type="ECO:0000313" key="2">
    <source>
        <dbReference type="EMBL" id="MBV7255657.1"/>
    </source>
</evidence>
<keyword evidence="1" id="KW-1133">Transmembrane helix</keyword>
<name>A0ABS6SB66_9SPHN</name>
<evidence type="ECO:0000256" key="1">
    <source>
        <dbReference type="SAM" id="Phobius"/>
    </source>
</evidence>
<organism evidence="2 3">
    <name type="scientific">Pacificimonas pallii</name>
    <dbReference type="NCBI Taxonomy" id="2827236"/>
    <lineage>
        <taxon>Bacteria</taxon>
        <taxon>Pseudomonadati</taxon>
        <taxon>Pseudomonadota</taxon>
        <taxon>Alphaproteobacteria</taxon>
        <taxon>Sphingomonadales</taxon>
        <taxon>Sphingosinicellaceae</taxon>
        <taxon>Pacificimonas</taxon>
    </lineage>
</organism>
<dbReference type="Proteomes" id="UP000722336">
    <property type="component" value="Unassembled WGS sequence"/>
</dbReference>
<proteinExistence type="predicted"/>
<comment type="caution">
    <text evidence="2">The sequence shown here is derived from an EMBL/GenBank/DDBJ whole genome shotgun (WGS) entry which is preliminary data.</text>
</comment>
<keyword evidence="3" id="KW-1185">Reference proteome</keyword>
<gene>
    <name evidence="2" type="ORF">KCG44_02525</name>
</gene>